<accession>A0A8I0A750</accession>
<gene>
    <name evidence="2" type="ORF">H8R92_10270</name>
</gene>
<dbReference type="EMBL" id="JACOOQ010000017">
    <property type="protein sequence ID" value="MBC5640799.1"/>
    <property type="molecule type" value="Genomic_DNA"/>
</dbReference>
<dbReference type="CDD" id="cd24152">
    <property type="entry name" value="ASKHA_NBD_ROK-like"/>
    <property type="match status" value="1"/>
</dbReference>
<sequence length="296" mass="33390">MKKIGIDIGGTFIKYALVDESYKIMEKWKVETIKFETKDELYDYICHNMRGIEDIDVIGISAPGVIDEEANVRSYAAPNLRIMYGTNIVHEIQNRTNKKVAAINDAKAAGLCEFEIGNAKDSKSSAFLILGTGTGGCICNENGVIYGKDSFAGEFHKLPFINFSNGKMDNMGDYASMTALINIYNDKVDENVKVRYGHEVCNKYFEGDNTAKETVDQWINYILVQLITITVFYNPEVICIGGGISEEEWFINRIKEKYREECIRHTECDVITTKIDRCKYNNDANILGAVINAIKK</sequence>
<evidence type="ECO:0000313" key="3">
    <source>
        <dbReference type="Proteomes" id="UP000662088"/>
    </source>
</evidence>
<dbReference type="AlphaFoldDB" id="A0A8I0A750"/>
<dbReference type="InterPro" id="IPR000600">
    <property type="entry name" value="ROK"/>
</dbReference>
<dbReference type="Gene3D" id="3.30.420.40">
    <property type="match status" value="2"/>
</dbReference>
<comment type="caution">
    <text evidence="2">The sequence shown here is derived from an EMBL/GenBank/DDBJ whole genome shotgun (WGS) entry which is preliminary data.</text>
</comment>
<dbReference type="PANTHER" id="PTHR18964">
    <property type="entry name" value="ROK (REPRESSOR, ORF, KINASE) FAMILY"/>
    <property type="match status" value="1"/>
</dbReference>
<dbReference type="PANTHER" id="PTHR18964:SF149">
    <property type="entry name" value="BIFUNCTIONAL UDP-N-ACETYLGLUCOSAMINE 2-EPIMERASE_N-ACETYLMANNOSAMINE KINASE"/>
    <property type="match status" value="1"/>
</dbReference>
<comment type="similarity">
    <text evidence="1">Belongs to the ROK (NagC/XylR) family.</text>
</comment>
<protein>
    <submittedName>
        <fullName evidence="2">ROK family protein</fullName>
    </submittedName>
</protein>
<dbReference type="InterPro" id="IPR043129">
    <property type="entry name" value="ATPase_NBD"/>
</dbReference>
<name>A0A8I0A750_9CLOT</name>
<reference evidence="2" key="1">
    <citation type="submission" date="2020-08" db="EMBL/GenBank/DDBJ databases">
        <title>Genome public.</title>
        <authorList>
            <person name="Liu C."/>
            <person name="Sun Q."/>
        </authorList>
    </citation>
    <scope>NUCLEOTIDE SEQUENCE</scope>
    <source>
        <strain evidence="2">NSJ-42</strain>
    </source>
</reference>
<evidence type="ECO:0000256" key="1">
    <source>
        <dbReference type="ARBA" id="ARBA00006479"/>
    </source>
</evidence>
<dbReference type="Pfam" id="PF00480">
    <property type="entry name" value="ROK"/>
    <property type="match status" value="1"/>
</dbReference>
<proteinExistence type="inferred from homology"/>
<evidence type="ECO:0000313" key="2">
    <source>
        <dbReference type="EMBL" id="MBC5640799.1"/>
    </source>
</evidence>
<dbReference type="SUPFAM" id="SSF53067">
    <property type="entry name" value="Actin-like ATPase domain"/>
    <property type="match status" value="1"/>
</dbReference>
<keyword evidence="3" id="KW-1185">Reference proteome</keyword>
<organism evidence="2 3">
    <name type="scientific">Clostridium lentum</name>
    <dbReference type="NCBI Taxonomy" id="2763037"/>
    <lineage>
        <taxon>Bacteria</taxon>
        <taxon>Bacillati</taxon>
        <taxon>Bacillota</taxon>
        <taxon>Clostridia</taxon>
        <taxon>Eubacteriales</taxon>
        <taxon>Clostridiaceae</taxon>
        <taxon>Clostridium</taxon>
    </lineage>
</organism>
<dbReference type="RefSeq" id="WP_022211897.1">
    <property type="nucleotide sequence ID" value="NZ_JACOOQ010000017.1"/>
</dbReference>
<dbReference type="Proteomes" id="UP000662088">
    <property type="component" value="Unassembled WGS sequence"/>
</dbReference>